<dbReference type="EMBL" id="JH795861">
    <property type="protein sequence ID" value="EJU02649.1"/>
    <property type="molecule type" value="Genomic_DNA"/>
</dbReference>
<dbReference type="GeneID" id="63687559"/>
<proteinExistence type="predicted"/>
<dbReference type="RefSeq" id="XP_040629543.1">
    <property type="nucleotide sequence ID" value="XM_040772497.1"/>
</dbReference>
<keyword evidence="3" id="KW-1185">Reference proteome</keyword>
<organism evidence="2 3">
    <name type="scientific">Dacryopinax primogenitus (strain DJM 731)</name>
    <name type="common">Brown rot fungus</name>
    <dbReference type="NCBI Taxonomy" id="1858805"/>
    <lineage>
        <taxon>Eukaryota</taxon>
        <taxon>Fungi</taxon>
        <taxon>Dikarya</taxon>
        <taxon>Basidiomycota</taxon>
        <taxon>Agaricomycotina</taxon>
        <taxon>Dacrymycetes</taxon>
        <taxon>Dacrymycetales</taxon>
        <taxon>Dacrymycetaceae</taxon>
        <taxon>Dacryopinax</taxon>
    </lineage>
</organism>
<dbReference type="HOGENOM" id="CLU_379473_0_0_1"/>
<evidence type="ECO:0000256" key="1">
    <source>
        <dbReference type="SAM" id="MobiDB-lite"/>
    </source>
</evidence>
<name>M5G1R5_DACPD</name>
<reference evidence="2 3" key="1">
    <citation type="journal article" date="2012" name="Science">
        <title>The Paleozoic origin of enzymatic lignin decomposition reconstructed from 31 fungal genomes.</title>
        <authorList>
            <person name="Floudas D."/>
            <person name="Binder M."/>
            <person name="Riley R."/>
            <person name="Barry K."/>
            <person name="Blanchette R.A."/>
            <person name="Henrissat B."/>
            <person name="Martinez A.T."/>
            <person name="Otillar R."/>
            <person name="Spatafora J.W."/>
            <person name="Yadav J.S."/>
            <person name="Aerts A."/>
            <person name="Benoit I."/>
            <person name="Boyd A."/>
            <person name="Carlson A."/>
            <person name="Copeland A."/>
            <person name="Coutinho P.M."/>
            <person name="de Vries R.P."/>
            <person name="Ferreira P."/>
            <person name="Findley K."/>
            <person name="Foster B."/>
            <person name="Gaskell J."/>
            <person name="Glotzer D."/>
            <person name="Gorecki P."/>
            <person name="Heitman J."/>
            <person name="Hesse C."/>
            <person name="Hori C."/>
            <person name="Igarashi K."/>
            <person name="Jurgens J.A."/>
            <person name="Kallen N."/>
            <person name="Kersten P."/>
            <person name="Kohler A."/>
            <person name="Kuees U."/>
            <person name="Kumar T.K.A."/>
            <person name="Kuo A."/>
            <person name="LaButti K."/>
            <person name="Larrondo L.F."/>
            <person name="Lindquist E."/>
            <person name="Ling A."/>
            <person name="Lombard V."/>
            <person name="Lucas S."/>
            <person name="Lundell T."/>
            <person name="Martin R."/>
            <person name="McLaughlin D.J."/>
            <person name="Morgenstern I."/>
            <person name="Morin E."/>
            <person name="Murat C."/>
            <person name="Nagy L.G."/>
            <person name="Nolan M."/>
            <person name="Ohm R.A."/>
            <person name="Patyshakuliyeva A."/>
            <person name="Rokas A."/>
            <person name="Ruiz-Duenas F.J."/>
            <person name="Sabat G."/>
            <person name="Salamov A."/>
            <person name="Samejima M."/>
            <person name="Schmutz J."/>
            <person name="Slot J.C."/>
            <person name="St John F."/>
            <person name="Stenlid J."/>
            <person name="Sun H."/>
            <person name="Sun S."/>
            <person name="Syed K."/>
            <person name="Tsang A."/>
            <person name="Wiebenga A."/>
            <person name="Young D."/>
            <person name="Pisabarro A."/>
            <person name="Eastwood D.C."/>
            <person name="Martin F."/>
            <person name="Cullen D."/>
            <person name="Grigoriev I.V."/>
            <person name="Hibbett D.S."/>
        </authorList>
    </citation>
    <scope>NUCLEOTIDE SEQUENCE [LARGE SCALE GENOMIC DNA]</scope>
    <source>
        <strain evidence="2 3">DJM-731 SS1</strain>
    </source>
</reference>
<dbReference type="OMA" id="TCHEMLM"/>
<feature type="compositionally biased region" description="Basic and acidic residues" evidence="1">
    <location>
        <begin position="359"/>
        <end position="377"/>
    </location>
</feature>
<dbReference type="PANTHER" id="PTHR40788:SF1">
    <property type="entry name" value="IPA PROTEIN"/>
    <property type="match status" value="1"/>
</dbReference>
<sequence>MIVPISKLKWVEDDSEKAAAYLNRVGELRAELVELHGKLRGVCMAHGRTMANRWQKRQKEKRKSFLKTAFPAILEVPFDLPPGRIELNRGPNESFMNVEDLSTGSNLMSLLATRTLYRLSDWVPYDKNTKSFEGFHCPWLVLLSGDNDSYACLISLDEQAKRQHKGMLGGVVGVSLGVIVLDFQIKVIKFLYNIVQLLLSDIDLSKPPKDNLPLTMADIIDLSSRSPIERYRLRAYSHPIQFSKEKLINLVLSKLLDVQDNWILLRTDPVYFHTRLQTRALYPLRGMNGKLEQSDWHAIMEQLVIAEYESLKLWSLAWSHVQTLFGLVHKSEEKNNNDCHERDLTANDSRKPTTPPLAEADHEDARSMAEESDCPETRGKLMLSTTEETLARLHVILDFIVERRESLHGMIINAPTLKHLFQRTKQSGFVPSKVTFLRTVSRREAGQNALVDLIDPLWTLGDETSFVKVIQLPRLYAVVDEIIQKDIHQRGRLPAVIHDIVSELQACDNALLEISIHPDRRYFLSEAQRIGQRDKLRGDVGCVQGWSTTTAVPTMFQERYLFDGNVPSQVQENKARRALQLLWQHFDPGCHELGESSNGSYGDTRHVEDISPAHSHDISCVGQPLITVGVKKKNFRVLQILFGPLSEMEDSDVTWEGFLQALRAIGFRADRIFGTQWRVIPSNESPWPAYPISLQEPLPGPRLTWQQARFITKRMFRHYNLQQSSFIMSE</sequence>
<dbReference type="Proteomes" id="UP000030653">
    <property type="component" value="Unassembled WGS sequence"/>
</dbReference>
<dbReference type="PANTHER" id="PTHR40788">
    <property type="entry name" value="CLR5 DOMAIN-CONTAINING PROTEIN-RELATED"/>
    <property type="match status" value="1"/>
</dbReference>
<evidence type="ECO:0000313" key="3">
    <source>
        <dbReference type="Proteomes" id="UP000030653"/>
    </source>
</evidence>
<dbReference type="OrthoDB" id="2922289at2759"/>
<accession>M5G1R5</accession>
<evidence type="ECO:0000313" key="2">
    <source>
        <dbReference type="EMBL" id="EJU02649.1"/>
    </source>
</evidence>
<feature type="compositionally biased region" description="Basic and acidic residues" evidence="1">
    <location>
        <begin position="336"/>
        <end position="351"/>
    </location>
</feature>
<dbReference type="STRING" id="1858805.M5G1R5"/>
<dbReference type="AlphaFoldDB" id="M5G1R5"/>
<protein>
    <submittedName>
        <fullName evidence="2">Uncharacterized protein</fullName>
    </submittedName>
</protein>
<feature type="region of interest" description="Disordered" evidence="1">
    <location>
        <begin position="336"/>
        <end position="377"/>
    </location>
</feature>
<gene>
    <name evidence="2" type="ORF">DACRYDRAFT_21681</name>
</gene>